<dbReference type="EMBL" id="JAVDXQ010000002">
    <property type="protein sequence ID" value="MDR7296090.1"/>
    <property type="molecule type" value="Genomic_DNA"/>
</dbReference>
<sequence>MRPLLPQATRPHPDVRRRLFAAALLGLAAPRLQAMDALTVTAVSKTGGSGVAGRLLAEIYRRAGTGLSIEVMPAARASLASQSNQADGELMRIASYGQSHPLLVRVDPAFYRIGVRAYWLPTLGASVRSRDDLRHYAVGAIRGMAYAQEMTENHPALTLTPNVLQLFRMLMAGRIDVAVCSTLAAQSALHSLGGKDVDVSPELARFELHHHLHIRHRELAARLGEITRRMKDSGELEQLTLKYEAAAAAAEPP</sequence>
<accession>A0ABU1Z639</accession>
<organism evidence="2 3">
    <name type="scientific">Pelomonas aquatica</name>
    <dbReference type="NCBI Taxonomy" id="431058"/>
    <lineage>
        <taxon>Bacteria</taxon>
        <taxon>Pseudomonadati</taxon>
        <taxon>Pseudomonadota</taxon>
        <taxon>Betaproteobacteria</taxon>
        <taxon>Burkholderiales</taxon>
        <taxon>Sphaerotilaceae</taxon>
        <taxon>Roseateles</taxon>
    </lineage>
</organism>
<dbReference type="Proteomes" id="UP001180536">
    <property type="component" value="Unassembled WGS sequence"/>
</dbReference>
<protein>
    <recommendedName>
        <fullName evidence="4">Solute-binding protein family 3/N-terminal domain-containing protein</fullName>
    </recommendedName>
</protein>
<dbReference type="RefSeq" id="WP_310343209.1">
    <property type="nucleotide sequence ID" value="NZ_JAVDXQ010000002.1"/>
</dbReference>
<dbReference type="SUPFAM" id="SSF53850">
    <property type="entry name" value="Periplasmic binding protein-like II"/>
    <property type="match status" value="1"/>
</dbReference>
<evidence type="ECO:0000313" key="3">
    <source>
        <dbReference type="Proteomes" id="UP001180536"/>
    </source>
</evidence>
<proteinExistence type="predicted"/>
<evidence type="ECO:0000313" key="2">
    <source>
        <dbReference type="EMBL" id="MDR7296090.1"/>
    </source>
</evidence>
<evidence type="ECO:0000256" key="1">
    <source>
        <dbReference type="SAM" id="SignalP"/>
    </source>
</evidence>
<comment type="caution">
    <text evidence="2">The sequence shown here is derived from an EMBL/GenBank/DDBJ whole genome shotgun (WGS) entry which is preliminary data.</text>
</comment>
<keyword evidence="3" id="KW-1185">Reference proteome</keyword>
<feature type="signal peptide" evidence="1">
    <location>
        <begin position="1"/>
        <end position="34"/>
    </location>
</feature>
<gene>
    <name evidence="2" type="ORF">J2X16_001429</name>
</gene>
<dbReference type="Gene3D" id="3.40.190.10">
    <property type="entry name" value="Periplasmic binding protein-like II"/>
    <property type="match status" value="2"/>
</dbReference>
<reference evidence="2 3" key="1">
    <citation type="submission" date="2023-07" db="EMBL/GenBank/DDBJ databases">
        <title>Sorghum-associated microbial communities from plants grown in Nebraska, USA.</title>
        <authorList>
            <person name="Schachtman D."/>
        </authorList>
    </citation>
    <scope>NUCLEOTIDE SEQUENCE [LARGE SCALE GENOMIC DNA]</scope>
    <source>
        <strain evidence="2 3">BE310</strain>
    </source>
</reference>
<keyword evidence="1" id="KW-0732">Signal</keyword>
<feature type="chain" id="PRO_5045450157" description="Solute-binding protein family 3/N-terminal domain-containing protein" evidence="1">
    <location>
        <begin position="35"/>
        <end position="253"/>
    </location>
</feature>
<evidence type="ECO:0008006" key="4">
    <source>
        <dbReference type="Google" id="ProtNLM"/>
    </source>
</evidence>
<name>A0ABU1Z639_9BURK</name>